<comment type="caution">
    <text evidence="1">The sequence shown here is derived from an EMBL/GenBank/DDBJ whole genome shotgun (WGS) entry which is preliminary data.</text>
</comment>
<dbReference type="Proteomes" id="UP000050852">
    <property type="component" value="Unassembled WGS sequence"/>
</dbReference>
<organism evidence="1 2">
    <name type="scientific">Pseudomonas paralactis</name>
    <dbReference type="NCBI Taxonomy" id="1615673"/>
    <lineage>
        <taxon>Bacteria</taxon>
        <taxon>Pseudomonadati</taxon>
        <taxon>Pseudomonadota</taxon>
        <taxon>Gammaproteobacteria</taxon>
        <taxon>Pseudomonadales</taxon>
        <taxon>Pseudomonadaceae</taxon>
        <taxon>Pseudomonas</taxon>
    </lineage>
</organism>
<proteinExistence type="predicted"/>
<name>A0A0R3AFZ1_9PSED</name>
<dbReference type="EMBL" id="JYLN01000005">
    <property type="protein sequence ID" value="KRP71818.1"/>
    <property type="molecule type" value="Genomic_DNA"/>
</dbReference>
<evidence type="ECO:0000313" key="1">
    <source>
        <dbReference type="EMBL" id="KRP71818.1"/>
    </source>
</evidence>
<accession>A0A0R3AFZ1</accession>
<gene>
    <name evidence="1" type="ORF">TX23_16285</name>
</gene>
<sequence length="88" mass="9700">MFEKRVDSGGESIHRSELAREKLKDAAYIQNGRVIVDGLRKQARSYKDQVASFVEMPNKPHPHLCIGPALLPRPTGSMGIIKTGESPS</sequence>
<evidence type="ECO:0000313" key="2">
    <source>
        <dbReference type="Proteomes" id="UP000050852"/>
    </source>
</evidence>
<protein>
    <submittedName>
        <fullName evidence="1">Uncharacterized protein</fullName>
    </submittedName>
</protein>
<reference evidence="1 2" key="1">
    <citation type="submission" date="2015-02" db="EMBL/GenBank/DDBJ databases">
        <title>Two Pseudomonas sp. nov., isolated from raw milk.</title>
        <authorList>
            <person name="Wenning M."/>
            <person name="von Neubeck M."/>
            <person name="Huptas C."/>
            <person name="Scherer S."/>
        </authorList>
    </citation>
    <scope>NUCLEOTIDE SEQUENCE [LARGE SCALE GENOMIC DNA]</scope>
    <source>
        <strain evidence="1 2">DSM 29164</strain>
    </source>
</reference>
<dbReference type="AlphaFoldDB" id="A0A0R3AFZ1"/>
<dbReference type="PATRIC" id="fig|1615673.3.peg.4351"/>